<dbReference type="SUPFAM" id="SSF53335">
    <property type="entry name" value="S-adenosyl-L-methionine-dependent methyltransferases"/>
    <property type="match status" value="1"/>
</dbReference>
<reference evidence="1 2" key="1">
    <citation type="submission" date="2024-02" db="EMBL/GenBank/DDBJ databases">
        <title>The whole genome sequence of five bacterial samples isolated from Abu Dhabi Sabkha-shore region.</title>
        <authorList>
            <person name="Sudalaimuthuasari N."/>
            <person name="Sarfraz B."/>
            <person name="Tuyisabe J.D."/>
            <person name="Mugisha Ntwali L.D.M."/>
            <person name="Ali A.I.A.A."/>
            <person name="Almansoori S.Z.A."/>
            <person name="Alajami H.S.A."/>
            <person name="Almeqbaali A.A.S."/>
            <person name="Kundu B."/>
            <person name="Saeed E.E."/>
            <person name="Sukumarinath V."/>
            <person name="Mishra A.K."/>
            <person name="Hazzouri K.M."/>
            <person name="Almaskari R."/>
            <person name="Sharma A.K."/>
            <person name="Amiri K.M.A."/>
        </authorList>
    </citation>
    <scope>NUCLEOTIDE SEQUENCE [LARGE SCALE GENOMIC DNA]</scope>
    <source>
        <strain evidence="2">kcgeb_sd</strain>
    </source>
</reference>
<gene>
    <name evidence="1" type="ORF">V5F89_02105</name>
</gene>
<organism evidence="1 2">
    <name type="scientific">Pelagerythrobacter marensis</name>
    <dbReference type="NCBI Taxonomy" id="543877"/>
    <lineage>
        <taxon>Bacteria</taxon>
        <taxon>Pseudomonadati</taxon>
        <taxon>Pseudomonadota</taxon>
        <taxon>Alphaproteobacteria</taxon>
        <taxon>Sphingomonadales</taxon>
        <taxon>Erythrobacteraceae</taxon>
        <taxon>Pelagerythrobacter</taxon>
    </lineage>
</organism>
<proteinExistence type="predicted"/>
<dbReference type="EMBL" id="CP144918">
    <property type="protein sequence ID" value="WWA47727.1"/>
    <property type="molecule type" value="Genomic_DNA"/>
</dbReference>
<dbReference type="Proteomes" id="UP001335183">
    <property type="component" value="Chromosome"/>
</dbReference>
<protein>
    <recommendedName>
        <fullName evidence="3">Spermidine synthase</fullName>
    </recommendedName>
</protein>
<sequence>MVPLFEEIAFRQTAIGELSLRRRRLTADGADIWEIKLNDGYLMSSRFVAGEIALAELALAQTRGDRLDVVVGGLGLGYTAAAALRDPRVAELTVIELIPEVIEWHRDRLLPLGEAVAGDPRCRLLDGDFFDMAVNAAGFVPADPARRHDAILIDIDHSTTHFIDSGSAGFYRAEAIAALAQRLVPGGIFALWSTDPEDAAFVDAMRHSLENVHVERVEFETPYRDEPAFNLVYLGRKGRTAAR</sequence>
<dbReference type="RefSeq" id="WP_338446615.1">
    <property type="nucleotide sequence ID" value="NZ_CP144918.1"/>
</dbReference>
<name>A0ABZ2D5W1_9SPHN</name>
<accession>A0ABZ2D5W1</accession>
<evidence type="ECO:0000313" key="2">
    <source>
        <dbReference type="Proteomes" id="UP001335183"/>
    </source>
</evidence>
<evidence type="ECO:0000313" key="1">
    <source>
        <dbReference type="EMBL" id="WWA47727.1"/>
    </source>
</evidence>
<keyword evidence="2" id="KW-1185">Reference proteome</keyword>
<dbReference type="InterPro" id="IPR029063">
    <property type="entry name" value="SAM-dependent_MTases_sf"/>
</dbReference>
<dbReference type="Gene3D" id="3.40.50.150">
    <property type="entry name" value="Vaccinia Virus protein VP39"/>
    <property type="match status" value="1"/>
</dbReference>
<evidence type="ECO:0008006" key="3">
    <source>
        <dbReference type="Google" id="ProtNLM"/>
    </source>
</evidence>